<protein>
    <recommendedName>
        <fullName evidence="4">Excalibur calcium-binding domain-containing protein</fullName>
    </recommendedName>
</protein>
<sequence>MTARRASLLLIGAAAVAAALLLMLRPGPAAPVGSGVQITLATPAAASSLTPAAPSPQTPAAPARVSPPPGTTRPPAAPAATVAAGGPPAPFVQTFAGQPGVRPLPARPSPTAPVPVPAHVDGCDRAYGTPGQCVPWTFPPNVTDKCAWLATNGFTGLTVRSPDRHRLDSDRNGIACDS</sequence>
<gene>
    <name evidence="2" type="ORF">LXN57_14920</name>
</gene>
<dbReference type="PROSITE" id="PS51318">
    <property type="entry name" value="TAT"/>
    <property type="match status" value="1"/>
</dbReference>
<feature type="region of interest" description="Disordered" evidence="1">
    <location>
        <begin position="48"/>
        <end position="84"/>
    </location>
</feature>
<evidence type="ECO:0008006" key="4">
    <source>
        <dbReference type="Google" id="ProtNLM"/>
    </source>
</evidence>
<keyword evidence="3" id="KW-1185">Reference proteome</keyword>
<feature type="compositionally biased region" description="Pro residues" evidence="1">
    <location>
        <begin position="53"/>
        <end position="77"/>
    </location>
</feature>
<dbReference type="EMBL" id="JAMQOL010000017">
    <property type="protein sequence ID" value="MCM4078862.1"/>
    <property type="molecule type" value="Genomic_DNA"/>
</dbReference>
<organism evidence="2 3">
    <name type="scientific">Paractinoplanes hotanensis</name>
    <dbReference type="NCBI Taxonomy" id="2906497"/>
    <lineage>
        <taxon>Bacteria</taxon>
        <taxon>Bacillati</taxon>
        <taxon>Actinomycetota</taxon>
        <taxon>Actinomycetes</taxon>
        <taxon>Micromonosporales</taxon>
        <taxon>Micromonosporaceae</taxon>
        <taxon>Paractinoplanes</taxon>
    </lineage>
</organism>
<reference evidence="2 3" key="1">
    <citation type="submission" date="2022-06" db="EMBL/GenBank/DDBJ databases">
        <title>Actinoplanes abujensis sp. nov., isolated from Nigerian arid soil.</title>
        <authorList>
            <person name="Ding P."/>
        </authorList>
    </citation>
    <scope>NUCLEOTIDE SEQUENCE [LARGE SCALE GENOMIC DNA]</scope>
    <source>
        <strain evidence="3">TRM88002</strain>
    </source>
</reference>
<evidence type="ECO:0000256" key="1">
    <source>
        <dbReference type="SAM" id="MobiDB-lite"/>
    </source>
</evidence>
<dbReference type="RefSeq" id="WP_251798756.1">
    <property type="nucleotide sequence ID" value="NZ_JAMQOL010000017.1"/>
</dbReference>
<name>A0ABT0XYJ5_9ACTN</name>
<comment type="caution">
    <text evidence="2">The sequence shown here is derived from an EMBL/GenBank/DDBJ whole genome shotgun (WGS) entry which is preliminary data.</text>
</comment>
<accession>A0ABT0XYJ5</accession>
<evidence type="ECO:0000313" key="2">
    <source>
        <dbReference type="EMBL" id="MCM4078862.1"/>
    </source>
</evidence>
<evidence type="ECO:0000313" key="3">
    <source>
        <dbReference type="Proteomes" id="UP001523216"/>
    </source>
</evidence>
<dbReference type="Proteomes" id="UP001523216">
    <property type="component" value="Unassembled WGS sequence"/>
</dbReference>
<proteinExistence type="predicted"/>
<dbReference type="InterPro" id="IPR006311">
    <property type="entry name" value="TAT_signal"/>
</dbReference>